<keyword evidence="2" id="KW-0813">Transport</keyword>
<dbReference type="InterPro" id="IPR003439">
    <property type="entry name" value="ABC_transporter-like_ATP-bd"/>
</dbReference>
<feature type="domain" description="ABC transporter" evidence="6">
    <location>
        <begin position="34"/>
        <end position="259"/>
    </location>
</feature>
<comment type="similarity">
    <text evidence="1">Belongs to the ABC transporter superfamily.</text>
</comment>
<gene>
    <name evidence="7" type="ORF">Aiant_56890</name>
</gene>
<sequence>MPTPTPAWYRGTTPDEHRGRLAGGSAVRNVGPVIEVHGLTGRYGGVSAVRNVSFRLGPGGLHGIVGPAGAGKSTMLRLMVGLDRAASGRCLFDGRSYRDLAYPLREVGILLAPPPAHPGRTGRDHLRILARTHGIPDRRTDEVLEMTGLADVARLRAGVYSSGLRQRLGLAGALLGDPPALLLDDPAAGLDPDGVAWLRALLRTLAREGRAVLVTGRLTGELAGDIDRLVILGRGRVLADAPAAEVISRNTVPAVRVRPDRPDDLEKLLRGHGAAVALRPDGRLEITGLTSADVAGLAVRAGILLIENAPVHASLEDVYLALARGR</sequence>
<evidence type="ECO:0000256" key="1">
    <source>
        <dbReference type="ARBA" id="ARBA00005417"/>
    </source>
</evidence>
<dbReference type="EMBL" id="AP023356">
    <property type="protein sequence ID" value="BCJ45032.1"/>
    <property type="molecule type" value="Genomic_DNA"/>
</dbReference>
<protein>
    <submittedName>
        <fullName evidence="7">ABC transporter ATP-binding protein</fullName>
    </submittedName>
</protein>
<evidence type="ECO:0000256" key="3">
    <source>
        <dbReference type="ARBA" id="ARBA00022741"/>
    </source>
</evidence>
<dbReference type="SMART" id="SM00382">
    <property type="entry name" value="AAA"/>
    <property type="match status" value="1"/>
</dbReference>
<evidence type="ECO:0000256" key="5">
    <source>
        <dbReference type="SAM" id="MobiDB-lite"/>
    </source>
</evidence>
<evidence type="ECO:0000259" key="6">
    <source>
        <dbReference type="PROSITE" id="PS50893"/>
    </source>
</evidence>
<dbReference type="Gene3D" id="3.40.50.300">
    <property type="entry name" value="P-loop containing nucleotide triphosphate hydrolases"/>
    <property type="match status" value="1"/>
</dbReference>
<organism evidence="7 8">
    <name type="scientific">Actinoplanes ianthinogenes</name>
    <dbReference type="NCBI Taxonomy" id="122358"/>
    <lineage>
        <taxon>Bacteria</taxon>
        <taxon>Bacillati</taxon>
        <taxon>Actinomycetota</taxon>
        <taxon>Actinomycetes</taxon>
        <taxon>Micromonosporales</taxon>
        <taxon>Micromonosporaceae</taxon>
        <taxon>Actinoplanes</taxon>
    </lineage>
</organism>
<evidence type="ECO:0000256" key="2">
    <source>
        <dbReference type="ARBA" id="ARBA00022448"/>
    </source>
</evidence>
<dbReference type="Proteomes" id="UP000676967">
    <property type="component" value="Chromosome"/>
</dbReference>
<dbReference type="GO" id="GO:0005524">
    <property type="term" value="F:ATP binding"/>
    <property type="evidence" value="ECO:0007669"/>
    <property type="project" value="UniProtKB-KW"/>
</dbReference>
<evidence type="ECO:0000313" key="7">
    <source>
        <dbReference type="EMBL" id="BCJ45032.1"/>
    </source>
</evidence>
<evidence type="ECO:0000313" key="8">
    <source>
        <dbReference type="Proteomes" id="UP000676967"/>
    </source>
</evidence>
<keyword evidence="3" id="KW-0547">Nucleotide-binding</keyword>
<dbReference type="SUPFAM" id="SSF52540">
    <property type="entry name" value="P-loop containing nucleoside triphosphate hydrolases"/>
    <property type="match status" value="1"/>
</dbReference>
<dbReference type="Pfam" id="PF00005">
    <property type="entry name" value="ABC_tran"/>
    <property type="match status" value="1"/>
</dbReference>
<feature type="region of interest" description="Disordered" evidence="5">
    <location>
        <begin position="1"/>
        <end position="23"/>
    </location>
</feature>
<proteinExistence type="inferred from homology"/>
<dbReference type="PROSITE" id="PS50893">
    <property type="entry name" value="ABC_TRANSPORTER_2"/>
    <property type="match status" value="1"/>
</dbReference>
<dbReference type="InterPro" id="IPR003593">
    <property type="entry name" value="AAA+_ATPase"/>
</dbReference>
<keyword evidence="8" id="KW-1185">Reference proteome</keyword>
<accession>A0ABN6CHW0</accession>
<dbReference type="PANTHER" id="PTHR43335:SF4">
    <property type="entry name" value="ABC TRANSPORTER, ATP-BINDING PROTEIN"/>
    <property type="match status" value="1"/>
</dbReference>
<evidence type="ECO:0000256" key="4">
    <source>
        <dbReference type="ARBA" id="ARBA00022840"/>
    </source>
</evidence>
<keyword evidence="4 7" id="KW-0067">ATP-binding</keyword>
<reference evidence="7 8" key="1">
    <citation type="submission" date="2020-08" db="EMBL/GenBank/DDBJ databases">
        <title>Whole genome shotgun sequence of Actinoplanes ianthinogenes NBRC 13996.</title>
        <authorList>
            <person name="Komaki H."/>
            <person name="Tamura T."/>
        </authorList>
    </citation>
    <scope>NUCLEOTIDE SEQUENCE [LARGE SCALE GENOMIC DNA]</scope>
    <source>
        <strain evidence="7 8">NBRC 13996</strain>
    </source>
</reference>
<name>A0ABN6CHW0_9ACTN</name>
<dbReference type="InterPro" id="IPR027417">
    <property type="entry name" value="P-loop_NTPase"/>
</dbReference>
<dbReference type="PANTHER" id="PTHR43335">
    <property type="entry name" value="ABC TRANSPORTER, ATP-BINDING PROTEIN"/>
    <property type="match status" value="1"/>
</dbReference>